<evidence type="ECO:0000256" key="1">
    <source>
        <dbReference type="ARBA" id="ARBA00023125"/>
    </source>
</evidence>
<dbReference type="Gene3D" id="1.10.357.10">
    <property type="entry name" value="Tetracycline Repressor, domain 2"/>
    <property type="match status" value="1"/>
</dbReference>
<dbReference type="Proteomes" id="UP000676853">
    <property type="component" value="Unassembled WGS sequence"/>
</dbReference>
<evidence type="ECO:0000313" key="4">
    <source>
        <dbReference type="EMBL" id="MBS4103313.1"/>
    </source>
</evidence>
<dbReference type="EMBL" id="LR131273">
    <property type="protein sequence ID" value="VDR38713.1"/>
    <property type="molecule type" value="Genomic_DNA"/>
</dbReference>
<organism evidence="5 6">
    <name type="scientific">Tsukamurella paurometabola</name>
    <name type="common">Corynebacterium paurometabolum</name>
    <dbReference type="NCBI Taxonomy" id="2061"/>
    <lineage>
        <taxon>Bacteria</taxon>
        <taxon>Bacillati</taxon>
        <taxon>Actinomycetota</taxon>
        <taxon>Actinomycetes</taxon>
        <taxon>Mycobacteriales</taxon>
        <taxon>Tsukamurellaceae</taxon>
        <taxon>Tsukamurella</taxon>
    </lineage>
</organism>
<dbReference type="RefSeq" id="WP_164711563.1">
    <property type="nucleotide sequence ID" value="NZ_CP085954.1"/>
</dbReference>
<name>A0A3P8MDC3_TSUPA</name>
<dbReference type="PANTHER" id="PTHR43479">
    <property type="entry name" value="ACREF/ENVCD OPERON REPRESSOR-RELATED"/>
    <property type="match status" value="1"/>
</dbReference>
<reference evidence="4 7" key="2">
    <citation type="submission" date="2021-04" db="EMBL/GenBank/DDBJ databases">
        <title>Whole genome sequence analysis of a thiophenic sulfur metabolizing bacteria.</title>
        <authorList>
            <person name="Akhtar N."/>
            <person name="Akram J."/>
            <person name="Aslam A."/>
        </authorList>
    </citation>
    <scope>NUCLEOTIDE SEQUENCE [LARGE SCALE GENOMIC DNA]</scope>
    <source>
        <strain evidence="4 7">3OW</strain>
    </source>
</reference>
<dbReference type="SUPFAM" id="SSF46689">
    <property type="entry name" value="Homeodomain-like"/>
    <property type="match status" value="1"/>
</dbReference>
<dbReference type="PROSITE" id="PS50977">
    <property type="entry name" value="HTH_TETR_2"/>
    <property type="match status" value="1"/>
</dbReference>
<keyword evidence="1 2" id="KW-0238">DNA-binding</keyword>
<dbReference type="AlphaFoldDB" id="A0A3P8MDC3"/>
<dbReference type="Proteomes" id="UP000271626">
    <property type="component" value="Chromosome"/>
</dbReference>
<dbReference type="GO" id="GO:0003677">
    <property type="term" value="F:DNA binding"/>
    <property type="evidence" value="ECO:0007669"/>
    <property type="project" value="UniProtKB-UniRule"/>
</dbReference>
<feature type="domain" description="HTH tetR-type" evidence="3">
    <location>
        <begin position="20"/>
        <end position="80"/>
    </location>
</feature>
<evidence type="ECO:0000313" key="5">
    <source>
        <dbReference type="EMBL" id="VDR38713.1"/>
    </source>
</evidence>
<evidence type="ECO:0000259" key="3">
    <source>
        <dbReference type="PROSITE" id="PS50977"/>
    </source>
</evidence>
<sequence length="223" mass="24531">MTPSKLSREWRGVGPDERIAHRRQTLIDAGLTDITDRGAAAVSISGVCATAGLTQRYFYESFRNKDEFLLAVLDTVVLRARTVILEALESAPTDAAPAVVQHLVTAFTEYLDEDRRRPKLMFLQTRSHPALALRGNELAREFIEPISLALKSPLFHRPASVDVPTTEIQVTALAIFGAMSQLYAAWTVGFLDVDSSDLVAHVTSVVVRCLEYPGVATHIEEPS</sequence>
<dbReference type="InterPro" id="IPR009057">
    <property type="entry name" value="Homeodomain-like_sf"/>
</dbReference>
<dbReference type="InterPro" id="IPR001647">
    <property type="entry name" value="HTH_TetR"/>
</dbReference>
<accession>A0A3P8MDC3</accession>
<evidence type="ECO:0000313" key="6">
    <source>
        <dbReference type="Proteomes" id="UP000271626"/>
    </source>
</evidence>
<evidence type="ECO:0000313" key="7">
    <source>
        <dbReference type="Proteomes" id="UP000676853"/>
    </source>
</evidence>
<dbReference type="InterPro" id="IPR050624">
    <property type="entry name" value="HTH-type_Tx_Regulator"/>
</dbReference>
<dbReference type="EMBL" id="JAGXOE010000059">
    <property type="protein sequence ID" value="MBS4103313.1"/>
    <property type="molecule type" value="Genomic_DNA"/>
</dbReference>
<dbReference type="PANTHER" id="PTHR43479:SF11">
    <property type="entry name" value="ACREF_ENVCD OPERON REPRESSOR-RELATED"/>
    <property type="match status" value="1"/>
</dbReference>
<protein>
    <submittedName>
        <fullName evidence="5">DNA-binding transcriptional repressor FabR</fullName>
    </submittedName>
    <submittedName>
        <fullName evidence="4">TetR/AcrR family transcriptional regulator</fullName>
    </submittedName>
</protein>
<gene>
    <name evidence="4" type="ORF">KFZ73_18965</name>
    <name evidence="5" type="ORF">NCTC10741_01840</name>
</gene>
<evidence type="ECO:0000256" key="2">
    <source>
        <dbReference type="PROSITE-ProRule" id="PRU00335"/>
    </source>
</evidence>
<feature type="DNA-binding region" description="H-T-H motif" evidence="2">
    <location>
        <begin position="43"/>
        <end position="62"/>
    </location>
</feature>
<dbReference type="Pfam" id="PF00440">
    <property type="entry name" value="TetR_N"/>
    <property type="match status" value="1"/>
</dbReference>
<keyword evidence="7" id="KW-1185">Reference proteome</keyword>
<proteinExistence type="predicted"/>
<reference evidence="5 6" key="1">
    <citation type="submission" date="2018-12" db="EMBL/GenBank/DDBJ databases">
        <authorList>
            <consortium name="Pathogen Informatics"/>
        </authorList>
    </citation>
    <scope>NUCLEOTIDE SEQUENCE [LARGE SCALE GENOMIC DNA]</scope>
    <source>
        <strain evidence="5 6">NCTC10741</strain>
    </source>
</reference>